<dbReference type="STRING" id="553510.B1H19_30755"/>
<dbReference type="KEGG" id="sgv:B1H19_30755"/>
<dbReference type="AlphaFoldDB" id="A0A1V0TYX5"/>
<dbReference type="CDD" id="cd03784">
    <property type="entry name" value="GT1_Gtf-like"/>
    <property type="match status" value="1"/>
</dbReference>
<proteinExistence type="predicted"/>
<dbReference type="Pfam" id="PF06722">
    <property type="entry name" value="EryCIII-like_C"/>
    <property type="match status" value="1"/>
</dbReference>
<reference evidence="3 4" key="1">
    <citation type="submission" date="2017-04" db="EMBL/GenBank/DDBJ databases">
        <title>Complete Genome Sequence of Streptomyces gilvosporeus F607, a Capable Producer of Natamycin.</title>
        <authorList>
            <person name="Zong G."/>
            <person name="Zhong C."/>
            <person name="Fu J."/>
            <person name="Qin R."/>
            <person name="Cao G."/>
        </authorList>
    </citation>
    <scope>NUCLEOTIDE SEQUENCE [LARGE SCALE GENOMIC DNA]</scope>
    <source>
        <strain evidence="3 4">F607</strain>
    </source>
</reference>
<name>A0A1V0TYX5_9ACTN</name>
<evidence type="ECO:0000259" key="2">
    <source>
        <dbReference type="Pfam" id="PF06722"/>
    </source>
</evidence>
<dbReference type="Gene3D" id="3.40.50.2000">
    <property type="entry name" value="Glycogen Phosphorylase B"/>
    <property type="match status" value="2"/>
</dbReference>
<evidence type="ECO:0000313" key="4">
    <source>
        <dbReference type="Proteomes" id="UP000192726"/>
    </source>
</evidence>
<evidence type="ECO:0000256" key="1">
    <source>
        <dbReference type="ARBA" id="ARBA00022679"/>
    </source>
</evidence>
<dbReference type="SUPFAM" id="SSF53756">
    <property type="entry name" value="UDP-Glycosyltransferase/glycogen phosphorylase"/>
    <property type="match status" value="1"/>
</dbReference>
<organism evidence="3 4">
    <name type="scientific">Streptomyces gilvosporeus</name>
    <dbReference type="NCBI Taxonomy" id="553510"/>
    <lineage>
        <taxon>Bacteria</taxon>
        <taxon>Bacillati</taxon>
        <taxon>Actinomycetota</taxon>
        <taxon>Actinomycetes</taxon>
        <taxon>Kitasatosporales</taxon>
        <taxon>Streptomycetaceae</taxon>
        <taxon>Streptomyces</taxon>
    </lineage>
</organism>
<dbReference type="InterPro" id="IPR035595">
    <property type="entry name" value="UDP_glycos_trans_CS"/>
</dbReference>
<dbReference type="RefSeq" id="WP_083107969.1">
    <property type="nucleotide sequence ID" value="NZ_CP020569.1"/>
</dbReference>
<protein>
    <recommendedName>
        <fullName evidence="2">Erythromycin biosynthesis protein CIII-like C-terminal domain-containing protein</fullName>
    </recommendedName>
</protein>
<evidence type="ECO:0000313" key="3">
    <source>
        <dbReference type="EMBL" id="ARF57990.1"/>
    </source>
</evidence>
<dbReference type="PANTHER" id="PTHR48050">
    <property type="entry name" value="STEROL 3-BETA-GLUCOSYLTRANSFERASE"/>
    <property type="match status" value="1"/>
</dbReference>
<feature type="domain" description="Erythromycin biosynthesis protein CIII-like C-terminal" evidence="2">
    <location>
        <begin position="282"/>
        <end position="401"/>
    </location>
</feature>
<dbReference type="InterPro" id="IPR050426">
    <property type="entry name" value="Glycosyltransferase_28"/>
</dbReference>
<dbReference type="EMBL" id="CP020569">
    <property type="protein sequence ID" value="ARF57990.1"/>
    <property type="molecule type" value="Genomic_DNA"/>
</dbReference>
<dbReference type="PANTHER" id="PTHR48050:SF13">
    <property type="entry name" value="STEROL 3-BETA-GLUCOSYLTRANSFERASE UGT80A2"/>
    <property type="match status" value="1"/>
</dbReference>
<dbReference type="InterPro" id="IPR010610">
    <property type="entry name" value="EryCIII-like_C"/>
</dbReference>
<gene>
    <name evidence="3" type="ORF">B1H19_30755</name>
</gene>
<dbReference type="GO" id="GO:0016758">
    <property type="term" value="F:hexosyltransferase activity"/>
    <property type="evidence" value="ECO:0007669"/>
    <property type="project" value="UniProtKB-ARBA"/>
</dbReference>
<dbReference type="InterPro" id="IPR002213">
    <property type="entry name" value="UDP_glucos_trans"/>
</dbReference>
<dbReference type="GO" id="GO:0008194">
    <property type="term" value="F:UDP-glycosyltransferase activity"/>
    <property type="evidence" value="ECO:0007669"/>
    <property type="project" value="InterPro"/>
</dbReference>
<accession>A0A1V0TYX5</accession>
<sequence length="404" mass="42229">MRVLVTVTGSAGHANSMLPIARALTAAGHEILVITTEKLAPRFAGEFPDVRPLLPGLLDKFAPVLEILRSGAEPPPELLAQFADIAGQMAWVDTAPHVTTAVRAILPVAKEFGPDLILRDGAELAACLVAEALGVPFVSAPSGDGNVLDPVRVRDPLNERRAEVGLPPQHDPQAIYRHGRIDCVPAIYSFAAFEIPPAFCYRQPTSVPTAHALPADIAARLAGRPLVLATVGSEFTATEEAMEAGLGMTDGGPPPADAVRALVAALSTLDCLAVVSTGGLAVDGLPEAENVLVSDWVDQPLLLRHAALFVTHGGYNGIREAMAEGTPMVVVPQDGENEHNGRRLHAFGIGELAAAATPEAVAEACRGILADPRYHELAADARGALRALPGTAELVRYLESLVAG</sequence>
<dbReference type="GO" id="GO:0017000">
    <property type="term" value="P:antibiotic biosynthetic process"/>
    <property type="evidence" value="ECO:0007669"/>
    <property type="project" value="UniProtKB-ARBA"/>
</dbReference>
<dbReference type="PROSITE" id="PS00375">
    <property type="entry name" value="UDPGT"/>
    <property type="match status" value="1"/>
</dbReference>
<keyword evidence="4" id="KW-1185">Reference proteome</keyword>
<dbReference type="OrthoDB" id="6620093at2"/>
<dbReference type="Proteomes" id="UP000192726">
    <property type="component" value="Chromosome"/>
</dbReference>
<keyword evidence="1" id="KW-0808">Transferase</keyword>